<dbReference type="GO" id="GO:0005886">
    <property type="term" value="C:plasma membrane"/>
    <property type="evidence" value="ECO:0007669"/>
    <property type="project" value="TreeGrafter"/>
</dbReference>
<dbReference type="Ensembl" id="ENSPCOT00000016873.1">
    <property type="protein sequence ID" value="ENSPCOP00000006340.1"/>
    <property type="gene ID" value="ENSPCOG00000014322.1"/>
</dbReference>
<dbReference type="PANTHER" id="PTHR46784">
    <property type="entry name" value="KILLER CELL LECTIN-LIKE RECEPTOR SUBFAMILY B MEMBER 1"/>
    <property type="match status" value="1"/>
</dbReference>
<evidence type="ECO:0000256" key="2">
    <source>
        <dbReference type="ARBA" id="ARBA00023157"/>
    </source>
</evidence>
<keyword evidence="2" id="KW-1015">Disulfide bond</keyword>
<reference evidence="4" key="2">
    <citation type="submission" date="2025-09" db="UniProtKB">
        <authorList>
            <consortium name="Ensembl"/>
        </authorList>
    </citation>
    <scope>IDENTIFICATION</scope>
</reference>
<name>A0A2K6EX77_PROCO</name>
<accession>A0A2K6EX77</accession>
<dbReference type="AlphaFoldDB" id="A0A2K6EX77"/>
<dbReference type="GO" id="GO:0042269">
    <property type="term" value="P:regulation of natural killer cell mediated cytotoxicity"/>
    <property type="evidence" value="ECO:0007669"/>
    <property type="project" value="TreeGrafter"/>
</dbReference>
<dbReference type="GeneTree" id="ENSGT00940000154685"/>
<dbReference type="STRING" id="379532.ENSPCOP00000006340"/>
<feature type="transmembrane region" description="Helical" evidence="3">
    <location>
        <begin position="46"/>
        <end position="66"/>
    </location>
</feature>
<keyword evidence="3" id="KW-0812">Transmembrane</keyword>
<protein>
    <submittedName>
        <fullName evidence="4">Uncharacterized protein</fullName>
    </submittedName>
</protein>
<evidence type="ECO:0000313" key="4">
    <source>
        <dbReference type="Ensembl" id="ENSPCOP00000006340.1"/>
    </source>
</evidence>
<dbReference type="InterPro" id="IPR051527">
    <property type="entry name" value="KLR_subfamily_B"/>
</dbReference>
<proteinExistence type="predicted"/>
<organism evidence="4 5">
    <name type="scientific">Propithecus coquereli</name>
    <name type="common">Coquerel's sifaka</name>
    <name type="synonym">Propithecus verreauxi coquereli</name>
    <dbReference type="NCBI Taxonomy" id="379532"/>
    <lineage>
        <taxon>Eukaryota</taxon>
        <taxon>Metazoa</taxon>
        <taxon>Chordata</taxon>
        <taxon>Craniata</taxon>
        <taxon>Vertebrata</taxon>
        <taxon>Euteleostomi</taxon>
        <taxon>Mammalia</taxon>
        <taxon>Eutheria</taxon>
        <taxon>Euarchontoglires</taxon>
        <taxon>Primates</taxon>
        <taxon>Strepsirrhini</taxon>
        <taxon>Lemuriformes</taxon>
        <taxon>Indriidae</taxon>
        <taxon>Propithecus</taxon>
    </lineage>
</organism>
<keyword evidence="5" id="KW-1185">Reference proteome</keyword>
<reference evidence="4" key="1">
    <citation type="submission" date="2025-08" db="UniProtKB">
        <authorList>
            <consortium name="Ensembl"/>
        </authorList>
    </citation>
    <scope>IDENTIFICATION</scope>
</reference>
<evidence type="ECO:0000313" key="5">
    <source>
        <dbReference type="Proteomes" id="UP000233160"/>
    </source>
</evidence>
<dbReference type="OMA" id="VINKICP"/>
<dbReference type="GO" id="GO:0009986">
    <property type="term" value="C:cell surface"/>
    <property type="evidence" value="ECO:0007669"/>
    <property type="project" value="TreeGrafter"/>
</dbReference>
<dbReference type="Proteomes" id="UP000233160">
    <property type="component" value="Unassembled WGS sequence"/>
</dbReference>
<evidence type="ECO:0000256" key="3">
    <source>
        <dbReference type="SAM" id="Phobius"/>
    </source>
</evidence>
<keyword evidence="1 3" id="KW-1133">Transmembrane helix</keyword>
<dbReference type="PANTHER" id="PTHR46784:SF1">
    <property type="entry name" value="KILLER CELL LECTIN-LIKE RECEPTOR SUBFAMILY B MEMBER 1"/>
    <property type="match status" value="1"/>
</dbReference>
<sequence>MDRQVIYADLKVSRDSGPESSSPSSLPRDICQGPRWHQLALKLGCAGVTLLVLTVIGLTISVIFLIQKSSTEKSSVDVQLNKSETTLKIKGYAKENSCASISKTEAYSEYCDADNKWICQKEQNPVINKICPDS</sequence>
<dbReference type="GO" id="GO:0038023">
    <property type="term" value="F:signaling receptor activity"/>
    <property type="evidence" value="ECO:0007669"/>
    <property type="project" value="TreeGrafter"/>
</dbReference>
<keyword evidence="3" id="KW-0472">Membrane</keyword>
<evidence type="ECO:0000256" key="1">
    <source>
        <dbReference type="ARBA" id="ARBA00022989"/>
    </source>
</evidence>